<dbReference type="PROSITE" id="PS51257">
    <property type="entry name" value="PROKAR_LIPOPROTEIN"/>
    <property type="match status" value="1"/>
</dbReference>
<dbReference type="PANTHER" id="PTHR14819">
    <property type="entry name" value="GTP-BINDING"/>
    <property type="match status" value="1"/>
</dbReference>
<keyword evidence="2" id="KW-1185">Reference proteome</keyword>
<dbReference type="InterPro" id="IPR052986">
    <property type="entry name" value="VLIG_GTPase"/>
</dbReference>
<protein>
    <recommendedName>
        <fullName evidence="3">Interferon-induced very large GTPase 1</fullName>
    </recommendedName>
</protein>
<evidence type="ECO:0008006" key="3">
    <source>
        <dbReference type="Google" id="ProtNLM"/>
    </source>
</evidence>
<name>A0A8D2PX54_ZOSLA</name>
<proteinExistence type="predicted"/>
<dbReference type="AlphaFoldDB" id="A0A8D2PX54"/>
<organism evidence="1 2">
    <name type="scientific">Zosterops lateralis melanops</name>
    <dbReference type="NCBI Taxonomy" id="1220523"/>
    <lineage>
        <taxon>Eukaryota</taxon>
        <taxon>Metazoa</taxon>
        <taxon>Chordata</taxon>
        <taxon>Craniata</taxon>
        <taxon>Vertebrata</taxon>
        <taxon>Euteleostomi</taxon>
        <taxon>Archelosauria</taxon>
        <taxon>Archosauria</taxon>
        <taxon>Dinosauria</taxon>
        <taxon>Saurischia</taxon>
        <taxon>Theropoda</taxon>
        <taxon>Coelurosauria</taxon>
        <taxon>Aves</taxon>
        <taxon>Neognathae</taxon>
        <taxon>Neoaves</taxon>
        <taxon>Telluraves</taxon>
        <taxon>Australaves</taxon>
        <taxon>Passeriformes</taxon>
        <taxon>Sylvioidea</taxon>
        <taxon>Zosteropidae</taxon>
        <taxon>Zosterops</taxon>
    </lineage>
</organism>
<reference evidence="1" key="1">
    <citation type="submission" date="2025-08" db="UniProtKB">
        <authorList>
            <consortium name="Ensembl"/>
        </authorList>
    </citation>
    <scope>IDENTIFICATION</scope>
</reference>
<dbReference type="Proteomes" id="UP000694401">
    <property type="component" value="Unassembled WGS sequence"/>
</dbReference>
<sequence>MSFPRDFFQCFQISCQGATSITTFACFLCDKIQPALHQAVYERTAKDIAEDMRGKFPDFQGNRANLEVFILRYLAEEENFEYFKQYLKFPKEFFQGYIERRVKSHCLDESRRLKKFLDSSLSLLYGNILSAVFLSTQIVKDREDREDKVSLWLDEFCRELSEVISLPRSDLKGIEHQEVTDIEFLKRVMTKVLATLRDRLQEEFSHADMSSFSRQPHTILAEHCSGCWEQCPFCGAVCTNTMQGHDGDHQVVFHRPRAVKGTRWHQTDHLVIDICSSLVASDCSFRIGDNVWIPDKRYRDAGPPCSTWNILPDPSMQAYWKWFVSHFQTQLEALYNRKFQGRGEIPEAWRRITKQEALSELEKP</sequence>
<evidence type="ECO:0000313" key="2">
    <source>
        <dbReference type="Proteomes" id="UP000694401"/>
    </source>
</evidence>
<dbReference type="PANTHER" id="PTHR14819:SF5">
    <property type="entry name" value="INTERFERON-INDUCED VERY LARGE GTPASE 1"/>
    <property type="match status" value="1"/>
</dbReference>
<reference evidence="1" key="2">
    <citation type="submission" date="2025-09" db="UniProtKB">
        <authorList>
            <consortium name="Ensembl"/>
        </authorList>
    </citation>
    <scope>IDENTIFICATION</scope>
</reference>
<dbReference type="Ensembl" id="ENSZLMT00000019984.1">
    <property type="protein sequence ID" value="ENSZLMP00000019456.1"/>
    <property type="gene ID" value="ENSZLMG00000013433.1"/>
</dbReference>
<evidence type="ECO:0000313" key="1">
    <source>
        <dbReference type="Ensembl" id="ENSZLMP00000019456.1"/>
    </source>
</evidence>
<accession>A0A8D2PX54</accession>